<dbReference type="NCBIfam" id="TIGR03901">
    <property type="entry name" value="MYXO-CTERM"/>
    <property type="match status" value="1"/>
</dbReference>
<keyword evidence="1" id="KW-0732">Signal</keyword>
<evidence type="ECO:0000313" key="3">
    <source>
        <dbReference type="Proteomes" id="UP000440224"/>
    </source>
</evidence>
<proteinExistence type="predicted"/>
<evidence type="ECO:0000313" key="2">
    <source>
        <dbReference type="EMBL" id="MRG93073.1"/>
    </source>
</evidence>
<evidence type="ECO:0008006" key="4">
    <source>
        <dbReference type="Google" id="ProtNLM"/>
    </source>
</evidence>
<dbReference type="AlphaFoldDB" id="A0A6N7PLX8"/>
<gene>
    <name evidence="2" type="ORF">GF068_14190</name>
</gene>
<protein>
    <recommendedName>
        <fullName evidence="4">MYXO-CTERM sorting domain-containing protein</fullName>
    </recommendedName>
</protein>
<reference evidence="2 3" key="1">
    <citation type="submission" date="2019-10" db="EMBL/GenBank/DDBJ databases">
        <title>A soil myxobacterium in the family Polyangiaceae.</title>
        <authorList>
            <person name="Li Y."/>
            <person name="Wang J."/>
        </authorList>
    </citation>
    <scope>NUCLEOTIDE SEQUENCE [LARGE SCALE GENOMIC DNA]</scope>
    <source>
        <strain evidence="2 3">DSM 14734</strain>
    </source>
</reference>
<dbReference type="OrthoDB" id="5520523at2"/>
<comment type="caution">
    <text evidence="2">The sequence shown here is derived from an EMBL/GenBank/DDBJ whole genome shotgun (WGS) entry which is preliminary data.</text>
</comment>
<dbReference type="Proteomes" id="UP000440224">
    <property type="component" value="Unassembled WGS sequence"/>
</dbReference>
<sequence>MKSIAFAIPFAAFLAFAPSAARAGCPQVEPGCDAVVELEARLEGAPACARLDKVEPENGCVCHGSVALANDCAFEIVAGDFAFVNDKTTVLPGETLSLYIDGSPTGDAVGGPPGQHHEELNLQADGQSFKLILDFTVEHRVIETGCNVSGGSRPGLAAAGLGLAALLFARRRRAR</sequence>
<dbReference type="InterPro" id="IPR024038">
    <property type="entry name" value="MYXO-CTERM"/>
</dbReference>
<dbReference type="RefSeq" id="WP_153819945.1">
    <property type="nucleotide sequence ID" value="NZ_WJIE01000004.1"/>
</dbReference>
<dbReference type="EMBL" id="WJIE01000004">
    <property type="protein sequence ID" value="MRG93073.1"/>
    <property type="molecule type" value="Genomic_DNA"/>
</dbReference>
<keyword evidence="3" id="KW-1185">Reference proteome</keyword>
<accession>A0A6N7PLX8</accession>
<name>A0A6N7PLX8_9BACT</name>
<dbReference type="NCBIfam" id="NF041936">
    <property type="entry name" value="MXAN_0125_fam"/>
    <property type="match status" value="1"/>
</dbReference>
<feature type="signal peptide" evidence="1">
    <location>
        <begin position="1"/>
        <end position="23"/>
    </location>
</feature>
<evidence type="ECO:0000256" key="1">
    <source>
        <dbReference type="SAM" id="SignalP"/>
    </source>
</evidence>
<organism evidence="2 3">
    <name type="scientific">Polyangium spumosum</name>
    <dbReference type="NCBI Taxonomy" id="889282"/>
    <lineage>
        <taxon>Bacteria</taxon>
        <taxon>Pseudomonadati</taxon>
        <taxon>Myxococcota</taxon>
        <taxon>Polyangia</taxon>
        <taxon>Polyangiales</taxon>
        <taxon>Polyangiaceae</taxon>
        <taxon>Polyangium</taxon>
    </lineage>
</organism>
<feature type="chain" id="PRO_5027075273" description="MYXO-CTERM sorting domain-containing protein" evidence="1">
    <location>
        <begin position="24"/>
        <end position="175"/>
    </location>
</feature>